<evidence type="ECO:0000256" key="3">
    <source>
        <dbReference type="ARBA" id="ARBA00020422"/>
    </source>
</evidence>
<dbReference type="PATRIC" id="fig|1224163.3.peg.1548"/>
<gene>
    <name evidence="7" type="ORF">B841_07715</name>
</gene>
<comment type="function">
    <text evidence="1">General (non sugar-specific) component of the phosphoenolpyruvate-dependent sugar phosphotransferase system (sugar PTS). This major carbohydrate active-transport system catalyzes the phosphorylation of incoming sugar substrates concomitantly with their translocation across the cell membrane. The phosphoryl group from phosphoenolpyruvate (PEP) is transferred to the phosphoryl carrier protein HPr by enzyme I. Phospho-HPr then transfers it to the PTS EIIA domain.</text>
</comment>
<dbReference type="Proteomes" id="UP000015388">
    <property type="component" value="Chromosome"/>
</dbReference>
<dbReference type="PANTHER" id="PTHR33705:SF2">
    <property type="entry name" value="PHOSPHOCARRIER PROTEIN NPR"/>
    <property type="match status" value="1"/>
</dbReference>
<dbReference type="SUPFAM" id="SSF55594">
    <property type="entry name" value="HPr-like"/>
    <property type="match status" value="1"/>
</dbReference>
<keyword evidence="8" id="KW-1185">Reference proteome</keyword>
<name>S5TJJ4_9CORY</name>
<dbReference type="InterPro" id="IPR001020">
    <property type="entry name" value="PTS_HPr_His_P_site"/>
</dbReference>
<evidence type="ECO:0000256" key="5">
    <source>
        <dbReference type="ARBA" id="ARBA00022683"/>
    </source>
</evidence>
<evidence type="ECO:0000256" key="4">
    <source>
        <dbReference type="ARBA" id="ARBA00022490"/>
    </source>
</evidence>
<accession>S5TJJ4</accession>
<dbReference type="NCBIfam" id="TIGR01003">
    <property type="entry name" value="PTS_HPr_family"/>
    <property type="match status" value="1"/>
</dbReference>
<comment type="subcellular location">
    <subcellularLocation>
        <location evidence="2">Cytoplasm</location>
    </subcellularLocation>
</comment>
<sequence>MASSIVTVQTAVGLHARPAALIADAAGRFHDEVSLTLVGEDTEPADASSALMIMALGAQRGDRIRVESPNQRAVTVIAELIASDLDASQG</sequence>
<evidence type="ECO:0000256" key="2">
    <source>
        <dbReference type="ARBA" id="ARBA00004496"/>
    </source>
</evidence>
<dbReference type="GO" id="GO:0009401">
    <property type="term" value="P:phosphoenolpyruvate-dependent sugar phosphotransferase system"/>
    <property type="evidence" value="ECO:0007669"/>
    <property type="project" value="UniProtKB-KW"/>
</dbReference>
<dbReference type="InterPro" id="IPR050399">
    <property type="entry name" value="HPr"/>
</dbReference>
<dbReference type="KEGG" id="cmd:B841_07715"/>
<dbReference type="PRINTS" id="PR00107">
    <property type="entry name" value="PHOSPHOCPHPR"/>
</dbReference>
<dbReference type="GO" id="GO:0005737">
    <property type="term" value="C:cytoplasm"/>
    <property type="evidence" value="ECO:0007669"/>
    <property type="project" value="UniProtKB-SubCell"/>
</dbReference>
<dbReference type="PROSITE" id="PS00369">
    <property type="entry name" value="PTS_HPR_HIS"/>
    <property type="match status" value="1"/>
</dbReference>
<dbReference type="OrthoDB" id="9809047at2"/>
<keyword evidence="4" id="KW-0963">Cytoplasm</keyword>
<dbReference type="CDD" id="cd00367">
    <property type="entry name" value="PTS-HPr_like"/>
    <property type="match status" value="1"/>
</dbReference>
<reference evidence="7 8" key="1">
    <citation type="submission" date="2012-11" db="EMBL/GenBank/DDBJ databases">
        <title>The complete genome sequence of Corynebacterium maris Coryn-1 (=DSM 45190).</title>
        <authorList>
            <person name="Schaffert L."/>
            <person name="Albersmeier A."/>
            <person name="Kalinowski J."/>
            <person name="Ruckert C."/>
        </authorList>
    </citation>
    <scope>NUCLEOTIDE SEQUENCE [LARGE SCALE GENOMIC DNA]</scope>
    <source>
        <strain evidence="8">Coryn-1</strain>
    </source>
</reference>
<organism evidence="7 8">
    <name type="scientific">Corynebacterium maris DSM 45190</name>
    <dbReference type="NCBI Taxonomy" id="1224163"/>
    <lineage>
        <taxon>Bacteria</taxon>
        <taxon>Bacillati</taxon>
        <taxon>Actinomycetota</taxon>
        <taxon>Actinomycetes</taxon>
        <taxon>Mycobacteriales</taxon>
        <taxon>Corynebacteriaceae</taxon>
        <taxon>Corynebacterium</taxon>
    </lineage>
</organism>
<dbReference type="RefSeq" id="WP_020934949.1">
    <property type="nucleotide sequence ID" value="NC_021915.1"/>
</dbReference>
<dbReference type="PROSITE" id="PS51350">
    <property type="entry name" value="PTS_HPR_DOM"/>
    <property type="match status" value="1"/>
</dbReference>
<evidence type="ECO:0000313" key="7">
    <source>
        <dbReference type="EMBL" id="AGS35016.1"/>
    </source>
</evidence>
<keyword evidence="5" id="KW-0598">Phosphotransferase system</keyword>
<dbReference type="InterPro" id="IPR000032">
    <property type="entry name" value="HPr-like"/>
</dbReference>
<dbReference type="Gene3D" id="3.30.1340.10">
    <property type="entry name" value="HPr-like"/>
    <property type="match status" value="1"/>
</dbReference>
<evidence type="ECO:0000259" key="6">
    <source>
        <dbReference type="PROSITE" id="PS51350"/>
    </source>
</evidence>
<dbReference type="EMBL" id="CP003924">
    <property type="protein sequence ID" value="AGS35016.1"/>
    <property type="molecule type" value="Genomic_DNA"/>
</dbReference>
<dbReference type="STRING" id="1224163.B841_07715"/>
<proteinExistence type="predicted"/>
<evidence type="ECO:0000313" key="8">
    <source>
        <dbReference type="Proteomes" id="UP000015388"/>
    </source>
</evidence>
<dbReference type="InterPro" id="IPR035895">
    <property type="entry name" value="HPr-like_sf"/>
</dbReference>
<dbReference type="Pfam" id="PF00381">
    <property type="entry name" value="PTS-HPr"/>
    <property type="match status" value="1"/>
</dbReference>
<feature type="domain" description="HPr" evidence="6">
    <location>
        <begin position="1"/>
        <end position="88"/>
    </location>
</feature>
<dbReference type="eggNOG" id="COG1925">
    <property type="taxonomic scope" value="Bacteria"/>
</dbReference>
<protein>
    <recommendedName>
        <fullName evidence="3">Phosphocarrier protein HPr</fullName>
    </recommendedName>
</protein>
<dbReference type="AlphaFoldDB" id="S5TJJ4"/>
<dbReference type="PANTHER" id="PTHR33705">
    <property type="entry name" value="PHOSPHOCARRIER PROTEIN HPR"/>
    <property type="match status" value="1"/>
</dbReference>
<evidence type="ECO:0000256" key="1">
    <source>
        <dbReference type="ARBA" id="ARBA00003681"/>
    </source>
</evidence>
<dbReference type="HOGENOM" id="CLU_136230_3_2_11"/>